<keyword evidence="2" id="KW-0963">Cytoplasm</keyword>
<proteinExistence type="predicted"/>
<keyword evidence="3" id="KW-0440">LIM domain</keyword>
<sequence>MCSRRERIEIRLVGGRPWGFSIKGGRESNKPLVISKMERGGKAESCGLFVGDILHSVNNVLLSGLRDEAIQLVKTSGHTLTLEVDRLAHILYLYIC</sequence>
<dbReference type="SMART" id="SM00228">
    <property type="entry name" value="PDZ"/>
    <property type="match status" value="1"/>
</dbReference>
<evidence type="ECO:0000256" key="3">
    <source>
        <dbReference type="ARBA" id="ARBA00023038"/>
    </source>
</evidence>
<evidence type="ECO:0000313" key="5">
    <source>
        <dbReference type="EMBL" id="CAK8697019.1"/>
    </source>
</evidence>
<keyword evidence="3" id="KW-0479">Metal-binding</keyword>
<comment type="subcellular location">
    <subcellularLocation>
        <location evidence="1">Cytoplasm</location>
    </subcellularLocation>
</comment>
<dbReference type="InterPro" id="IPR036034">
    <property type="entry name" value="PDZ_sf"/>
</dbReference>
<organism evidence="5 6">
    <name type="scientific">Clavelina lepadiformis</name>
    <name type="common">Light-bulb sea squirt</name>
    <name type="synonym">Ascidia lepadiformis</name>
    <dbReference type="NCBI Taxonomy" id="159417"/>
    <lineage>
        <taxon>Eukaryota</taxon>
        <taxon>Metazoa</taxon>
        <taxon>Chordata</taxon>
        <taxon>Tunicata</taxon>
        <taxon>Ascidiacea</taxon>
        <taxon>Aplousobranchia</taxon>
        <taxon>Clavelinidae</taxon>
        <taxon>Clavelina</taxon>
    </lineage>
</organism>
<keyword evidence="3" id="KW-0862">Zinc</keyword>
<dbReference type="InterPro" id="IPR001478">
    <property type="entry name" value="PDZ"/>
</dbReference>
<dbReference type="PANTHER" id="PTHR24214:SF38">
    <property type="entry name" value="PDZ AND LIM DOMAIN PROTEIN ZASP-RELATED"/>
    <property type="match status" value="1"/>
</dbReference>
<dbReference type="PROSITE" id="PS50106">
    <property type="entry name" value="PDZ"/>
    <property type="match status" value="1"/>
</dbReference>
<dbReference type="PANTHER" id="PTHR24214">
    <property type="entry name" value="PDZ AND LIM DOMAIN PROTEIN ZASP"/>
    <property type="match status" value="1"/>
</dbReference>
<gene>
    <name evidence="5" type="ORF">CVLEPA_LOCUS30307</name>
</gene>
<dbReference type="SUPFAM" id="SSF50156">
    <property type="entry name" value="PDZ domain-like"/>
    <property type="match status" value="1"/>
</dbReference>
<dbReference type="EMBL" id="CAWYQH010000163">
    <property type="protein sequence ID" value="CAK8697019.1"/>
    <property type="molecule type" value="Genomic_DNA"/>
</dbReference>
<name>A0ABP0H267_CLALP</name>
<evidence type="ECO:0000256" key="1">
    <source>
        <dbReference type="ARBA" id="ARBA00004496"/>
    </source>
</evidence>
<evidence type="ECO:0000259" key="4">
    <source>
        <dbReference type="PROSITE" id="PS50106"/>
    </source>
</evidence>
<evidence type="ECO:0000313" key="6">
    <source>
        <dbReference type="Proteomes" id="UP001642483"/>
    </source>
</evidence>
<dbReference type="Gene3D" id="2.30.42.10">
    <property type="match status" value="1"/>
</dbReference>
<comment type="caution">
    <text evidence="5">The sequence shown here is derived from an EMBL/GenBank/DDBJ whole genome shotgun (WGS) entry which is preliminary data.</text>
</comment>
<dbReference type="Pfam" id="PF00595">
    <property type="entry name" value="PDZ"/>
    <property type="match status" value="1"/>
</dbReference>
<feature type="domain" description="PDZ" evidence="4">
    <location>
        <begin position="7"/>
        <end position="88"/>
    </location>
</feature>
<protein>
    <recommendedName>
        <fullName evidence="4">PDZ domain-containing protein</fullName>
    </recommendedName>
</protein>
<evidence type="ECO:0000256" key="2">
    <source>
        <dbReference type="ARBA" id="ARBA00022490"/>
    </source>
</evidence>
<reference evidence="5 6" key="1">
    <citation type="submission" date="2024-02" db="EMBL/GenBank/DDBJ databases">
        <authorList>
            <person name="Daric V."/>
            <person name="Darras S."/>
        </authorList>
    </citation>
    <scope>NUCLEOTIDE SEQUENCE [LARGE SCALE GENOMIC DNA]</scope>
</reference>
<keyword evidence="6" id="KW-1185">Reference proteome</keyword>
<dbReference type="Proteomes" id="UP001642483">
    <property type="component" value="Unassembled WGS sequence"/>
</dbReference>
<dbReference type="InterPro" id="IPR050604">
    <property type="entry name" value="PDZ-LIM_domain"/>
</dbReference>
<accession>A0ABP0H267</accession>